<sequence>MPVAQALRRHGIAGVRRVSAAEPILPFLYNTQTIRTRYTDALSDFEDLQERGFRRSKRTNKDRKLFVSGARNRAPDSKYFRKTLGPYENRDGGESEMERPRRPEYERQEHIPFEDARNEKRSVRDTLSNSTMTPSEKKAFEKLLNMKQQKEGKEGKEGGEALQQLDGILQEAFEQTAGQPADLEGTPAESVTREQKTNESRRDSRSVMEQEAIEADRENVKEAFSKAQTDVELWKLLHDKVLSRVLALKLDEPLARSAQRATKAKSDKNDEKNADADPMIPQWPGNVRESTIIRKNAPWHLIAFQQECISSFPSSQLGLSLMPYLKSLGPATFALIAGSTFYNNHMRILYRRYLDVPSIIDTLEDMDKEVFDFSEKTHMLLSVICSRDRSVRRGMYGPGCSALWSGERFRNATGRAFVWKRRVDNRLQEQALKSAREQEEEESRQTVQE</sequence>
<dbReference type="GO" id="GO:0005739">
    <property type="term" value="C:mitochondrion"/>
    <property type="evidence" value="ECO:0007669"/>
    <property type="project" value="InterPro"/>
</dbReference>
<dbReference type="AlphaFoldDB" id="A0AB34KKU2"/>
<feature type="region of interest" description="Disordered" evidence="1">
    <location>
        <begin position="77"/>
        <end position="136"/>
    </location>
</feature>
<dbReference type="Pfam" id="PF19189">
    <property type="entry name" value="Mtf2"/>
    <property type="match status" value="1"/>
</dbReference>
<accession>A0AB34KKU2</accession>
<keyword evidence="4" id="KW-1185">Reference proteome</keyword>
<gene>
    <name evidence="3" type="ORF">WHR41_06325</name>
</gene>
<feature type="region of interest" description="Disordered" evidence="1">
    <location>
        <begin position="257"/>
        <end position="281"/>
    </location>
</feature>
<protein>
    <recommendedName>
        <fullName evidence="2">Mtf2-like C-terminal domain-containing protein</fullName>
    </recommendedName>
</protein>
<feature type="compositionally biased region" description="Basic and acidic residues" evidence="1">
    <location>
        <begin position="191"/>
        <end position="214"/>
    </location>
</feature>
<name>A0AB34KKU2_9PEZI</name>
<dbReference type="RefSeq" id="XP_069227517.1">
    <property type="nucleotide sequence ID" value="XM_069374930.1"/>
</dbReference>
<dbReference type="Proteomes" id="UP000803884">
    <property type="component" value="Unassembled WGS sequence"/>
</dbReference>
<proteinExistence type="predicted"/>
<dbReference type="InterPro" id="IPR040009">
    <property type="entry name" value="Mtf2/C5D6.12-like"/>
</dbReference>
<feature type="compositionally biased region" description="Polar residues" evidence="1">
    <location>
        <begin position="125"/>
        <end position="134"/>
    </location>
</feature>
<feature type="domain" description="Mtf2-like C-terminal" evidence="2">
    <location>
        <begin position="216"/>
        <end position="421"/>
    </location>
</feature>
<evidence type="ECO:0000313" key="4">
    <source>
        <dbReference type="Proteomes" id="UP000803884"/>
    </source>
</evidence>
<dbReference type="PANTHER" id="PTHR39468">
    <property type="entry name" value="CHROMOSOME 7, WHOLE GENOME SHOTGUN SEQUENCE"/>
    <property type="match status" value="1"/>
</dbReference>
<evidence type="ECO:0000313" key="3">
    <source>
        <dbReference type="EMBL" id="KAL1584411.1"/>
    </source>
</evidence>
<feature type="compositionally biased region" description="Basic and acidic residues" evidence="1">
    <location>
        <begin position="88"/>
        <end position="124"/>
    </location>
</feature>
<evidence type="ECO:0000256" key="1">
    <source>
        <dbReference type="SAM" id="MobiDB-lite"/>
    </source>
</evidence>
<comment type="caution">
    <text evidence="3">The sequence shown here is derived from an EMBL/GenBank/DDBJ whole genome shotgun (WGS) entry which is preliminary data.</text>
</comment>
<feature type="region of interest" description="Disordered" evidence="1">
    <location>
        <begin position="177"/>
        <end position="214"/>
    </location>
</feature>
<dbReference type="InterPro" id="IPR043837">
    <property type="entry name" value="Mtf2-like_C"/>
</dbReference>
<reference evidence="3 4" key="1">
    <citation type="journal article" date="2020" name="Microbiol. Resour. Announc.">
        <title>Draft Genome Sequence of a Cladosporium Species Isolated from the Mesophotic Ascidian Didemnum maculosum.</title>
        <authorList>
            <person name="Gioti A."/>
            <person name="Siaperas R."/>
            <person name="Nikolaivits E."/>
            <person name="Le Goff G."/>
            <person name="Ouazzani J."/>
            <person name="Kotoulas G."/>
            <person name="Topakas E."/>
        </authorList>
    </citation>
    <scope>NUCLEOTIDE SEQUENCE [LARGE SCALE GENOMIC DNA]</scope>
    <source>
        <strain evidence="3 4">TM138-S3</strain>
    </source>
</reference>
<dbReference type="EMBL" id="JAAQHG020000026">
    <property type="protein sequence ID" value="KAL1584411.1"/>
    <property type="molecule type" value="Genomic_DNA"/>
</dbReference>
<organism evidence="3 4">
    <name type="scientific">Cladosporium halotolerans</name>
    <dbReference type="NCBI Taxonomy" id="1052096"/>
    <lineage>
        <taxon>Eukaryota</taxon>
        <taxon>Fungi</taxon>
        <taxon>Dikarya</taxon>
        <taxon>Ascomycota</taxon>
        <taxon>Pezizomycotina</taxon>
        <taxon>Dothideomycetes</taxon>
        <taxon>Dothideomycetidae</taxon>
        <taxon>Cladosporiales</taxon>
        <taxon>Cladosporiaceae</taxon>
        <taxon>Cladosporium</taxon>
    </lineage>
</organism>
<dbReference type="GeneID" id="96007768"/>
<dbReference type="PANTHER" id="PTHR39468:SF1">
    <property type="entry name" value="MTF2-LIKE C-TERMINAL DOMAIN-CONTAINING PROTEIN"/>
    <property type="match status" value="1"/>
</dbReference>
<evidence type="ECO:0000259" key="2">
    <source>
        <dbReference type="Pfam" id="PF19189"/>
    </source>
</evidence>
<feature type="compositionally biased region" description="Basic and acidic residues" evidence="1">
    <location>
        <begin position="264"/>
        <end position="275"/>
    </location>
</feature>